<gene>
    <name evidence="1" type="ORF">EDE15_3047</name>
</gene>
<proteinExistence type="predicted"/>
<accession>A0A428MKV8</accession>
<reference evidence="1 2" key="1">
    <citation type="submission" date="2018-12" db="EMBL/GenBank/DDBJ databases">
        <title>Sequencing of bacterial isolates from soil warming experiment in Harvard Forest, Massachusetts, USA.</title>
        <authorList>
            <person name="Deangelis K."/>
        </authorList>
    </citation>
    <scope>NUCLEOTIDE SEQUENCE [LARGE SCALE GENOMIC DNA]</scope>
    <source>
        <strain evidence="1 2">EB153</strain>
    </source>
</reference>
<dbReference type="RefSeq" id="WP_125485994.1">
    <property type="nucleotide sequence ID" value="NZ_RSDW01000001.1"/>
</dbReference>
<name>A0A428MKV8_9BACT</name>
<sequence>MALSFSADIRPLFRDEDIECMKGMGIELGDPAWMCVPANAQSVYGTVADGSMPPDEPWPADRVALFKQWMDAGFPA</sequence>
<evidence type="ECO:0000313" key="1">
    <source>
        <dbReference type="EMBL" id="RSL17512.1"/>
    </source>
</evidence>
<keyword evidence="2" id="KW-1185">Reference proteome</keyword>
<organism evidence="1 2">
    <name type="scientific">Edaphobacter aggregans</name>
    <dbReference type="NCBI Taxonomy" id="570835"/>
    <lineage>
        <taxon>Bacteria</taxon>
        <taxon>Pseudomonadati</taxon>
        <taxon>Acidobacteriota</taxon>
        <taxon>Terriglobia</taxon>
        <taxon>Terriglobales</taxon>
        <taxon>Acidobacteriaceae</taxon>
        <taxon>Edaphobacter</taxon>
    </lineage>
</organism>
<dbReference type="AlphaFoldDB" id="A0A428MKV8"/>
<comment type="caution">
    <text evidence="1">The sequence shown here is derived from an EMBL/GenBank/DDBJ whole genome shotgun (WGS) entry which is preliminary data.</text>
</comment>
<dbReference type="OrthoDB" id="8236516at2"/>
<evidence type="ECO:0000313" key="2">
    <source>
        <dbReference type="Proteomes" id="UP000269669"/>
    </source>
</evidence>
<dbReference type="EMBL" id="RSDW01000001">
    <property type="protein sequence ID" value="RSL17512.1"/>
    <property type="molecule type" value="Genomic_DNA"/>
</dbReference>
<protein>
    <submittedName>
        <fullName evidence="1">Uncharacterized protein</fullName>
    </submittedName>
</protein>
<dbReference type="Proteomes" id="UP000269669">
    <property type="component" value="Unassembled WGS sequence"/>
</dbReference>